<organism evidence="2 3">
    <name type="scientific">Armillaria ostoyae</name>
    <name type="common">Armillaria root rot fungus</name>
    <dbReference type="NCBI Taxonomy" id="47428"/>
    <lineage>
        <taxon>Eukaryota</taxon>
        <taxon>Fungi</taxon>
        <taxon>Dikarya</taxon>
        <taxon>Basidiomycota</taxon>
        <taxon>Agaricomycotina</taxon>
        <taxon>Agaricomycetes</taxon>
        <taxon>Agaricomycetidae</taxon>
        <taxon>Agaricales</taxon>
        <taxon>Marasmiineae</taxon>
        <taxon>Physalacriaceae</taxon>
        <taxon>Armillaria</taxon>
    </lineage>
</organism>
<dbReference type="Proteomes" id="UP000219338">
    <property type="component" value="Unassembled WGS sequence"/>
</dbReference>
<feature type="signal peptide" evidence="1">
    <location>
        <begin position="1"/>
        <end position="19"/>
    </location>
</feature>
<evidence type="ECO:0000313" key="2">
    <source>
        <dbReference type="EMBL" id="SJL02538.1"/>
    </source>
</evidence>
<evidence type="ECO:0000313" key="3">
    <source>
        <dbReference type="Proteomes" id="UP000219338"/>
    </source>
</evidence>
<proteinExistence type="predicted"/>
<feature type="chain" id="PRO_5012899451" evidence="1">
    <location>
        <begin position="20"/>
        <end position="49"/>
    </location>
</feature>
<name>A0A284R1G2_ARMOS</name>
<protein>
    <submittedName>
        <fullName evidence="2">Uncharacterized protein</fullName>
    </submittedName>
</protein>
<dbReference type="EMBL" id="FUEG01000003">
    <property type="protein sequence ID" value="SJL02538.1"/>
    <property type="molecule type" value="Genomic_DNA"/>
</dbReference>
<dbReference type="OrthoDB" id="2920909at2759"/>
<reference evidence="3" key="1">
    <citation type="journal article" date="2017" name="Nat. Ecol. Evol.">
        <title>Genome expansion and lineage-specific genetic innovations in the forest pathogenic fungi Armillaria.</title>
        <authorList>
            <person name="Sipos G."/>
            <person name="Prasanna A.N."/>
            <person name="Walter M.C."/>
            <person name="O'Connor E."/>
            <person name="Balint B."/>
            <person name="Krizsan K."/>
            <person name="Kiss B."/>
            <person name="Hess J."/>
            <person name="Varga T."/>
            <person name="Slot J."/>
            <person name="Riley R."/>
            <person name="Boka B."/>
            <person name="Rigling D."/>
            <person name="Barry K."/>
            <person name="Lee J."/>
            <person name="Mihaltcheva S."/>
            <person name="LaButti K."/>
            <person name="Lipzen A."/>
            <person name="Waldron R."/>
            <person name="Moloney N.M."/>
            <person name="Sperisen C."/>
            <person name="Kredics L."/>
            <person name="Vagvoelgyi C."/>
            <person name="Patrignani A."/>
            <person name="Fitzpatrick D."/>
            <person name="Nagy I."/>
            <person name="Doyle S."/>
            <person name="Anderson J.B."/>
            <person name="Grigoriev I.V."/>
            <person name="Gueldener U."/>
            <person name="Muensterkoetter M."/>
            <person name="Nagy L.G."/>
        </authorList>
    </citation>
    <scope>NUCLEOTIDE SEQUENCE [LARGE SCALE GENOMIC DNA]</scope>
    <source>
        <strain evidence="3">C18/9</strain>
    </source>
</reference>
<dbReference type="AlphaFoldDB" id="A0A284R1G2"/>
<accession>A0A284R1G2</accession>
<gene>
    <name evidence="2" type="ORF">ARMOST_05869</name>
</gene>
<keyword evidence="3" id="KW-1185">Reference proteome</keyword>
<evidence type="ECO:0000256" key="1">
    <source>
        <dbReference type="SAM" id="SignalP"/>
    </source>
</evidence>
<sequence length="49" mass="5371">MKLIFAFLLVLGASATTQALYLDTVQAPSRRTFLAAEAEPSKEDVKRSD</sequence>
<keyword evidence="1" id="KW-0732">Signal</keyword>